<protein>
    <recommendedName>
        <fullName evidence="7">Integral membrane bound transporter domain-containing protein</fullName>
    </recommendedName>
</protein>
<feature type="transmembrane region" description="Helical" evidence="6">
    <location>
        <begin position="757"/>
        <end position="777"/>
    </location>
</feature>
<comment type="subcellular location">
    <subcellularLocation>
        <location evidence="1">Membrane</location>
        <topology evidence="1">Multi-pass membrane protein</topology>
    </subcellularLocation>
</comment>
<feature type="transmembrane region" description="Helical" evidence="6">
    <location>
        <begin position="710"/>
        <end position="727"/>
    </location>
</feature>
<feature type="compositionally biased region" description="Polar residues" evidence="5">
    <location>
        <begin position="1"/>
        <end position="14"/>
    </location>
</feature>
<feature type="region of interest" description="Disordered" evidence="5">
    <location>
        <begin position="385"/>
        <end position="406"/>
    </location>
</feature>
<evidence type="ECO:0000313" key="9">
    <source>
        <dbReference type="Proteomes" id="UP001302812"/>
    </source>
</evidence>
<organism evidence="8 9">
    <name type="scientific">Canariomyces notabilis</name>
    <dbReference type="NCBI Taxonomy" id="2074819"/>
    <lineage>
        <taxon>Eukaryota</taxon>
        <taxon>Fungi</taxon>
        <taxon>Dikarya</taxon>
        <taxon>Ascomycota</taxon>
        <taxon>Pezizomycotina</taxon>
        <taxon>Sordariomycetes</taxon>
        <taxon>Sordariomycetidae</taxon>
        <taxon>Sordariales</taxon>
        <taxon>Chaetomiaceae</taxon>
        <taxon>Canariomyces</taxon>
    </lineage>
</organism>
<feature type="transmembrane region" description="Helical" evidence="6">
    <location>
        <begin position="820"/>
        <end position="843"/>
    </location>
</feature>
<feature type="transmembrane region" description="Helical" evidence="6">
    <location>
        <begin position="188"/>
        <end position="211"/>
    </location>
</feature>
<dbReference type="InterPro" id="IPR052430">
    <property type="entry name" value="IVT-Associated"/>
</dbReference>
<dbReference type="Pfam" id="PF13515">
    <property type="entry name" value="FUSC_2"/>
    <property type="match status" value="1"/>
</dbReference>
<dbReference type="GeneID" id="89936882"/>
<reference evidence="8" key="1">
    <citation type="journal article" date="2023" name="Mol. Phylogenet. Evol.">
        <title>Genome-scale phylogeny and comparative genomics of the fungal order Sordariales.</title>
        <authorList>
            <person name="Hensen N."/>
            <person name="Bonometti L."/>
            <person name="Westerberg I."/>
            <person name="Brannstrom I.O."/>
            <person name="Guillou S."/>
            <person name="Cros-Aarteil S."/>
            <person name="Calhoun S."/>
            <person name="Haridas S."/>
            <person name="Kuo A."/>
            <person name="Mondo S."/>
            <person name="Pangilinan J."/>
            <person name="Riley R."/>
            <person name="LaButti K."/>
            <person name="Andreopoulos B."/>
            <person name="Lipzen A."/>
            <person name="Chen C."/>
            <person name="Yan M."/>
            <person name="Daum C."/>
            <person name="Ng V."/>
            <person name="Clum A."/>
            <person name="Steindorff A."/>
            <person name="Ohm R.A."/>
            <person name="Martin F."/>
            <person name="Silar P."/>
            <person name="Natvig D.O."/>
            <person name="Lalanne C."/>
            <person name="Gautier V."/>
            <person name="Ament-Velasquez S.L."/>
            <person name="Kruys A."/>
            <person name="Hutchinson M.I."/>
            <person name="Powell A.J."/>
            <person name="Barry K."/>
            <person name="Miller A.N."/>
            <person name="Grigoriev I.V."/>
            <person name="Debuchy R."/>
            <person name="Gladieux P."/>
            <person name="Hiltunen Thoren M."/>
            <person name="Johannesson H."/>
        </authorList>
    </citation>
    <scope>NUCLEOTIDE SEQUENCE</scope>
    <source>
        <strain evidence="8">CBS 508.74</strain>
    </source>
</reference>
<dbReference type="RefSeq" id="XP_064667021.1">
    <property type="nucleotide sequence ID" value="XM_064812757.1"/>
</dbReference>
<gene>
    <name evidence="8" type="ORF">N656DRAFT_737996</name>
</gene>
<comment type="caution">
    <text evidence="8">The sequence shown here is derived from an EMBL/GenBank/DDBJ whole genome shotgun (WGS) entry which is preliminary data.</text>
</comment>
<keyword evidence="9" id="KW-1185">Reference proteome</keyword>
<dbReference type="PANTHER" id="PTHR47804:SF1">
    <property type="entry name" value="DUF2421 DOMAIN-CONTAINING PROTEIN"/>
    <property type="match status" value="1"/>
</dbReference>
<sequence>MSAASSSTPPTGQWTPRRPSKRSKLRNGTFIIPATGERVRRTFTLRTTTTTSTTQSDESSPGASPLFFARQSVSAGAHSLAQAVRTHVLRILRILRWLDSPVGHGVLKCTLAYTLGSLATFWAPLSDFLGRPDGKHVVATLTVYFHPARSFGSMIEAVLIAIVAVAYAEVISVLSMATSVFLGGVLGLVALAHALVLMIFIGGGFGFVGWVKQRMNNPLVNVGSTLASLAIIGVVTKETAVLTSDFSSQKIVQILKMLIMGISITTAVNLLVWRESAVSGLRESMTKASTSLGDMLALITRGFLSGSEEDVQSAEFSAASSAYSSVYPQMTKNLREAKFERYFLGYEKLYQLDRAVVRSMETLAQSIGGLRSAANTQFALLKEPIEPWTEPARPTSTSPVLSLPSPRQQRLLASTLRSGIDRLPPLSSIDEVSEESTEDERGGAKARRHSDPVAANLPPLQHPSEIFELFIALLGPSMKSLAYTLSEVLRDPPFGSAPDYEIIVNEHFRPSLEDALALFNRDRANALEELYKKLELDRTRPESVKADFEEVAAACGHFSFSLQTFGEEMMKYLDVLDDLKLVSEHRKRSWNWLKWWRNGRDYRRKDLALPYDNAEREVLIKPIKKSALPRGIAPQMIQRRDTYAWDVAQPATRTKKVVASLSQRLLRLVRNVARDDIRFGLKVGVGAALWAMFSFLPQTRDSYRHWRGEWGLLSFMIVCSMTVGAANTTGWSRFLGTLIGITVAGVNWKLAQESAVALVFLGALVAFGTFIVIIALGKAPMGRITLLAYNVTTLYAYSISQRVEDDDDDEGGTAPIIREIMLHRFMAVTAGILWGLIVCRLIWPISARKKFKEGLSMLYLQMGLIWKRGPLAILLRSDCTRSYLRSGEQAALQKYAGRLDSLRESAASEFELRGPFPSEQSRRLMGCTTRLLDAFYAMSLVTQRKGSLTEGERALLLYTADERAMLCERICHVFQVLASSLMLEYPLTDALPTVTRMRDRLLSKIFQFRKEHQHQHGKGNGNGNGQQHRAAAELMTMTNGAVGNGFSSGFGFGFGSIGHVNVEESDYALLYAYALVTGQVAEELKVVAKEIESMFGVLDEETLLLQ</sequence>
<evidence type="ECO:0000256" key="3">
    <source>
        <dbReference type="ARBA" id="ARBA00022989"/>
    </source>
</evidence>
<accession>A0AAN6T9N5</accession>
<dbReference type="GO" id="GO:0016020">
    <property type="term" value="C:membrane"/>
    <property type="evidence" value="ECO:0007669"/>
    <property type="project" value="UniProtKB-SubCell"/>
</dbReference>
<feature type="transmembrane region" description="Helical" evidence="6">
    <location>
        <begin position="157"/>
        <end position="182"/>
    </location>
</feature>
<dbReference type="AlphaFoldDB" id="A0AAN6T9N5"/>
<evidence type="ECO:0000256" key="1">
    <source>
        <dbReference type="ARBA" id="ARBA00004141"/>
    </source>
</evidence>
<dbReference type="EMBL" id="MU853356">
    <property type="protein sequence ID" value="KAK4109451.1"/>
    <property type="molecule type" value="Genomic_DNA"/>
</dbReference>
<evidence type="ECO:0000256" key="6">
    <source>
        <dbReference type="SAM" id="Phobius"/>
    </source>
</evidence>
<dbReference type="Proteomes" id="UP001302812">
    <property type="component" value="Unassembled WGS sequence"/>
</dbReference>
<feature type="compositionally biased region" description="Low complexity" evidence="5">
    <location>
        <begin position="42"/>
        <end position="54"/>
    </location>
</feature>
<evidence type="ECO:0000256" key="2">
    <source>
        <dbReference type="ARBA" id="ARBA00022692"/>
    </source>
</evidence>
<evidence type="ECO:0000259" key="7">
    <source>
        <dbReference type="Pfam" id="PF13515"/>
    </source>
</evidence>
<feature type="compositionally biased region" description="Low complexity" evidence="5">
    <location>
        <begin position="394"/>
        <end position="406"/>
    </location>
</feature>
<keyword evidence="3 6" id="KW-1133">Transmembrane helix</keyword>
<name>A0AAN6T9N5_9PEZI</name>
<feature type="region of interest" description="Disordered" evidence="5">
    <location>
        <begin position="1"/>
        <end position="29"/>
    </location>
</feature>
<reference evidence="8" key="2">
    <citation type="submission" date="2023-05" db="EMBL/GenBank/DDBJ databases">
        <authorList>
            <consortium name="Lawrence Berkeley National Laboratory"/>
            <person name="Steindorff A."/>
            <person name="Hensen N."/>
            <person name="Bonometti L."/>
            <person name="Westerberg I."/>
            <person name="Brannstrom I.O."/>
            <person name="Guillou S."/>
            <person name="Cros-Aarteil S."/>
            <person name="Calhoun S."/>
            <person name="Haridas S."/>
            <person name="Kuo A."/>
            <person name="Mondo S."/>
            <person name="Pangilinan J."/>
            <person name="Riley R."/>
            <person name="Labutti K."/>
            <person name="Andreopoulos B."/>
            <person name="Lipzen A."/>
            <person name="Chen C."/>
            <person name="Yanf M."/>
            <person name="Daum C."/>
            <person name="Ng V."/>
            <person name="Clum A."/>
            <person name="Ohm R."/>
            <person name="Martin F."/>
            <person name="Silar P."/>
            <person name="Natvig D."/>
            <person name="Lalanne C."/>
            <person name="Gautier V."/>
            <person name="Ament-Velasquez S.L."/>
            <person name="Kruys A."/>
            <person name="Hutchinson M.I."/>
            <person name="Powell A.J."/>
            <person name="Barry K."/>
            <person name="Miller A.N."/>
            <person name="Grigoriev I.V."/>
            <person name="Debuchy R."/>
            <person name="Gladieux P."/>
            <person name="Thoren M.H."/>
            <person name="Johannesson H."/>
        </authorList>
    </citation>
    <scope>NUCLEOTIDE SEQUENCE</scope>
    <source>
        <strain evidence="8">CBS 508.74</strain>
    </source>
</reference>
<keyword evidence="4 6" id="KW-0472">Membrane</keyword>
<evidence type="ECO:0000313" key="8">
    <source>
        <dbReference type="EMBL" id="KAK4109451.1"/>
    </source>
</evidence>
<feature type="region of interest" description="Disordered" evidence="5">
    <location>
        <begin position="42"/>
        <end position="62"/>
    </location>
</feature>
<feature type="domain" description="Integral membrane bound transporter" evidence="7">
    <location>
        <begin position="702"/>
        <end position="838"/>
    </location>
</feature>
<dbReference type="InterPro" id="IPR049453">
    <property type="entry name" value="Memb_transporter_dom"/>
</dbReference>
<dbReference type="PANTHER" id="PTHR47804">
    <property type="entry name" value="60S RIBOSOMAL PROTEIN L19"/>
    <property type="match status" value="1"/>
</dbReference>
<evidence type="ECO:0000256" key="5">
    <source>
        <dbReference type="SAM" id="MobiDB-lite"/>
    </source>
</evidence>
<feature type="region of interest" description="Disordered" evidence="5">
    <location>
        <begin position="422"/>
        <end position="457"/>
    </location>
</feature>
<keyword evidence="2 6" id="KW-0812">Transmembrane</keyword>
<feature type="transmembrane region" description="Helical" evidence="6">
    <location>
        <begin position="218"/>
        <end position="236"/>
    </location>
</feature>
<feature type="transmembrane region" description="Helical" evidence="6">
    <location>
        <begin position="251"/>
        <end position="272"/>
    </location>
</feature>
<proteinExistence type="predicted"/>
<evidence type="ECO:0000256" key="4">
    <source>
        <dbReference type="ARBA" id="ARBA00023136"/>
    </source>
</evidence>